<dbReference type="InterPro" id="IPR001270">
    <property type="entry name" value="ClpA/B"/>
</dbReference>
<dbReference type="Gene3D" id="3.40.50.300">
    <property type="entry name" value="P-loop containing nucleotide triphosphate hydrolases"/>
    <property type="match status" value="1"/>
</dbReference>
<dbReference type="InterPro" id="IPR027417">
    <property type="entry name" value="P-loop_NTPase"/>
</dbReference>
<dbReference type="Proteomes" id="UP001595833">
    <property type="component" value="Unassembled WGS sequence"/>
</dbReference>
<name>A0ABV9XTJ4_9PSEU</name>
<dbReference type="InterPro" id="IPR036628">
    <property type="entry name" value="Clp_N_dom_sf"/>
</dbReference>
<feature type="domain" description="AAA+ ATPase" evidence="3">
    <location>
        <begin position="374"/>
        <end position="535"/>
    </location>
</feature>
<dbReference type="PANTHER" id="PTHR11638">
    <property type="entry name" value="ATP-DEPENDENT CLP PROTEASE"/>
    <property type="match status" value="1"/>
</dbReference>
<dbReference type="CDD" id="cd19499">
    <property type="entry name" value="RecA-like_ClpB_Hsp104-like"/>
    <property type="match status" value="1"/>
</dbReference>
<dbReference type="Gene3D" id="1.10.8.60">
    <property type="match status" value="1"/>
</dbReference>
<evidence type="ECO:0000313" key="5">
    <source>
        <dbReference type="Proteomes" id="UP001595833"/>
    </source>
</evidence>
<dbReference type="Pfam" id="PF07724">
    <property type="entry name" value="AAA_2"/>
    <property type="match status" value="1"/>
</dbReference>
<dbReference type="InterPro" id="IPR003959">
    <property type="entry name" value="ATPase_AAA_core"/>
</dbReference>
<dbReference type="SUPFAM" id="SSF52540">
    <property type="entry name" value="P-loop containing nucleoside triphosphate hydrolases"/>
    <property type="match status" value="1"/>
</dbReference>
<sequence length="642" mass="69508">MIVNDRGFDVEPGLADVLGDGSALVAEAAETSCELVEPAHFLAHLARRDGSILRAEVLGRRGVDPELFREQLYLAALDEDRRPGMPTGVGAEAMSEASLRVLDDFGQRAAAPGGAGAGEALFLLVLIDHVPGARALLTAVVGSDEDFAQLVGDLVRRGGGSRPVLELFDPESGAVRSEAFDVTGRKVLTVLREEVAALGYRRATALHLLYALVGIDSGAVQSALQFQGVDPLREVHSALALQLRRPAAKRAEHLELERDTLHASVRLVLERAVADAARDGVKASETHIARAVVAADRGVIADWLTGRGLDTKRLREYLRHAEAVEDEDPHERLTPVGEIGDRLRDRILGQDHAIARVLPWVKRLRFGFPRERGPAAVLLFLGPSGSGKTELAKELARTLYGSDEHLLMLEMGQFATKESGNLFIGAPPGYVGYGEGKLTNGLRDKPQSVVLFDEIEKAHEDVWPALLRFLDEGLIDDPAGPTRDGRGCVVVLTSNVGADTLARFTPIGRPTDDGPDDAAEAAIRAEVLKYLKRPEVYNRVDDKVVFRAFDERTYRRLVERQVASEAARFAERGARVDVMPDVCEWLTGRAVAAREEGARCVPRLTNRHVVSPVIDVLVLDDGPPAGTVVVSLRGDGTVAERA</sequence>
<accession>A0ABV9XTJ4</accession>
<protein>
    <submittedName>
        <fullName evidence="4">AAA family ATPase</fullName>
    </submittedName>
</protein>
<dbReference type="PRINTS" id="PR00300">
    <property type="entry name" value="CLPPROTEASEA"/>
</dbReference>
<organism evidence="4 5">
    <name type="scientific">Saccharothrix xinjiangensis</name>
    <dbReference type="NCBI Taxonomy" id="204798"/>
    <lineage>
        <taxon>Bacteria</taxon>
        <taxon>Bacillati</taxon>
        <taxon>Actinomycetota</taxon>
        <taxon>Actinomycetes</taxon>
        <taxon>Pseudonocardiales</taxon>
        <taxon>Pseudonocardiaceae</taxon>
        <taxon>Saccharothrix</taxon>
    </lineage>
</organism>
<gene>
    <name evidence="4" type="ORF">ACFPFM_06645</name>
</gene>
<comment type="caution">
    <text evidence="4">The sequence shown here is derived from an EMBL/GenBank/DDBJ whole genome shotgun (WGS) entry which is preliminary data.</text>
</comment>
<evidence type="ECO:0000313" key="4">
    <source>
        <dbReference type="EMBL" id="MFC5053436.1"/>
    </source>
</evidence>
<dbReference type="EMBL" id="JBHSJB010000006">
    <property type="protein sequence ID" value="MFC5053436.1"/>
    <property type="molecule type" value="Genomic_DNA"/>
</dbReference>
<evidence type="ECO:0000256" key="1">
    <source>
        <dbReference type="ARBA" id="ARBA00022741"/>
    </source>
</evidence>
<evidence type="ECO:0000259" key="3">
    <source>
        <dbReference type="SMART" id="SM00382"/>
    </source>
</evidence>
<reference evidence="5" key="1">
    <citation type="journal article" date="2019" name="Int. J. Syst. Evol. Microbiol.">
        <title>The Global Catalogue of Microorganisms (GCM) 10K type strain sequencing project: providing services to taxonomists for standard genome sequencing and annotation.</title>
        <authorList>
            <consortium name="The Broad Institute Genomics Platform"/>
            <consortium name="The Broad Institute Genome Sequencing Center for Infectious Disease"/>
            <person name="Wu L."/>
            <person name="Ma J."/>
        </authorList>
    </citation>
    <scope>NUCLEOTIDE SEQUENCE [LARGE SCALE GENOMIC DNA]</scope>
    <source>
        <strain evidence="5">KCTC 12848</strain>
    </source>
</reference>
<dbReference type="InterPro" id="IPR050130">
    <property type="entry name" value="ClpA_ClpB"/>
</dbReference>
<keyword evidence="2" id="KW-0067">ATP-binding</keyword>
<dbReference type="Gene3D" id="1.10.1780.10">
    <property type="entry name" value="Clp, N-terminal domain"/>
    <property type="match status" value="1"/>
</dbReference>
<keyword evidence="5" id="KW-1185">Reference proteome</keyword>
<proteinExistence type="predicted"/>
<dbReference type="SMART" id="SM00382">
    <property type="entry name" value="AAA"/>
    <property type="match status" value="1"/>
</dbReference>
<dbReference type="RefSeq" id="WP_344039378.1">
    <property type="nucleotide sequence ID" value="NZ_BAAAKE010000016.1"/>
</dbReference>
<evidence type="ECO:0000256" key="2">
    <source>
        <dbReference type="ARBA" id="ARBA00022840"/>
    </source>
</evidence>
<dbReference type="PANTHER" id="PTHR11638:SF18">
    <property type="entry name" value="HEAT SHOCK PROTEIN 104"/>
    <property type="match status" value="1"/>
</dbReference>
<keyword evidence="1" id="KW-0547">Nucleotide-binding</keyword>
<dbReference type="InterPro" id="IPR003593">
    <property type="entry name" value="AAA+_ATPase"/>
</dbReference>